<keyword evidence="4" id="KW-0732">Signal</keyword>
<sequence length="398" mass="43616">MLRAAGRMSIVAGLVLGALVPGSAAQAAPVAPKGTVPGLDVSEWQGPKVNWKKIADDGARFAIIRATRGVSPVDGDPNAYVDKYFAVNRDGARANGILQGAYHFASPHRSDGATQANFFVDNGGGWTRDGKSLPGALDMERDPYATLPKVKDLRQDCYNLTPEQMINWIRDFSRQYFVRTGRYPMIYSNQSWWKNCTSSPQEPNGTAAFNLTNPLWVANYKEKVTAPAMPGGFDKYTFWQFWNGNDKPLFPGDQNLFPGTYKQLLAFAKKADKPVAYVGVKGQASKKFRRGKNATYAVQVGNGGPDASGKVTLTVRLPKGVKHRKVWSKACKRTSYGLKCTWSNLKNGQLVKFTYGVKVTKSLKAGAKPVLKLSVSAPSTLDFYKKNNTAKVKAKVTN</sequence>
<feature type="domain" description="DUF11" evidence="5">
    <location>
        <begin position="286"/>
        <end position="393"/>
    </location>
</feature>
<dbReference type="InterPro" id="IPR017853">
    <property type="entry name" value="GH"/>
</dbReference>
<reference evidence="6 7" key="1">
    <citation type="journal article" date="2019" name="Int. J. Syst. Evol. Microbiol.">
        <title>The Global Catalogue of Microorganisms (GCM) 10K type strain sequencing project: providing services to taxonomists for standard genome sequencing and annotation.</title>
        <authorList>
            <consortium name="The Broad Institute Genomics Platform"/>
            <consortium name="The Broad Institute Genome Sequencing Center for Infectious Disease"/>
            <person name="Wu L."/>
            <person name="Ma J."/>
        </authorList>
    </citation>
    <scope>NUCLEOTIDE SEQUENCE [LARGE SCALE GENOMIC DNA]</scope>
    <source>
        <strain evidence="6 7">JCM 10696</strain>
    </source>
</reference>
<dbReference type="SUPFAM" id="SSF51445">
    <property type="entry name" value="(Trans)glycosidases"/>
    <property type="match status" value="1"/>
</dbReference>
<dbReference type="Pfam" id="PF01183">
    <property type="entry name" value="Glyco_hydro_25"/>
    <property type="match status" value="1"/>
</dbReference>
<proteinExistence type="inferred from homology"/>
<gene>
    <name evidence="6" type="ORF">GCM10009550_49270</name>
</gene>
<comment type="similarity">
    <text evidence="1">Belongs to the glycosyl hydrolase 25 family.</text>
</comment>
<dbReference type="Proteomes" id="UP001500665">
    <property type="component" value="Unassembled WGS sequence"/>
</dbReference>
<keyword evidence="2" id="KW-0378">Hydrolase</keyword>
<dbReference type="PANTHER" id="PTHR34135:SF2">
    <property type="entry name" value="LYSOZYME"/>
    <property type="match status" value="1"/>
</dbReference>
<dbReference type="EMBL" id="BAAAHH010000022">
    <property type="protein sequence ID" value="GAA0959450.1"/>
    <property type="molecule type" value="Genomic_DNA"/>
</dbReference>
<feature type="signal peptide" evidence="4">
    <location>
        <begin position="1"/>
        <end position="27"/>
    </location>
</feature>
<evidence type="ECO:0000256" key="2">
    <source>
        <dbReference type="ARBA" id="ARBA00022801"/>
    </source>
</evidence>
<dbReference type="InterPro" id="IPR001434">
    <property type="entry name" value="OmcB-like_DUF11"/>
</dbReference>
<organism evidence="6 7">
    <name type="scientific">Actinocorallia libanotica</name>
    <dbReference type="NCBI Taxonomy" id="46162"/>
    <lineage>
        <taxon>Bacteria</taxon>
        <taxon>Bacillati</taxon>
        <taxon>Actinomycetota</taxon>
        <taxon>Actinomycetes</taxon>
        <taxon>Streptosporangiales</taxon>
        <taxon>Thermomonosporaceae</taxon>
        <taxon>Actinocorallia</taxon>
    </lineage>
</organism>
<feature type="chain" id="PRO_5046765408" description="DUF11 domain-containing protein" evidence="4">
    <location>
        <begin position="28"/>
        <end position="398"/>
    </location>
</feature>
<dbReference type="PANTHER" id="PTHR34135">
    <property type="entry name" value="LYSOZYME"/>
    <property type="match status" value="1"/>
</dbReference>
<dbReference type="PROSITE" id="PS51904">
    <property type="entry name" value="GLYCOSYL_HYDROL_F25_2"/>
    <property type="match status" value="1"/>
</dbReference>
<keyword evidence="7" id="KW-1185">Reference proteome</keyword>
<name>A0ABN1RLD3_9ACTN</name>
<evidence type="ECO:0000256" key="1">
    <source>
        <dbReference type="ARBA" id="ARBA00010646"/>
    </source>
</evidence>
<evidence type="ECO:0000259" key="5">
    <source>
        <dbReference type="Pfam" id="PF01345"/>
    </source>
</evidence>
<dbReference type="InterPro" id="IPR018077">
    <property type="entry name" value="Glyco_hydro_fam25_subgr"/>
</dbReference>
<dbReference type="SMART" id="SM00641">
    <property type="entry name" value="Glyco_25"/>
    <property type="match status" value="1"/>
</dbReference>
<comment type="caution">
    <text evidence="6">The sequence shown here is derived from an EMBL/GenBank/DDBJ whole genome shotgun (WGS) entry which is preliminary data.</text>
</comment>
<evidence type="ECO:0000313" key="7">
    <source>
        <dbReference type="Proteomes" id="UP001500665"/>
    </source>
</evidence>
<dbReference type="InterPro" id="IPR002053">
    <property type="entry name" value="Glyco_hydro_25"/>
</dbReference>
<evidence type="ECO:0000313" key="6">
    <source>
        <dbReference type="EMBL" id="GAA0959450.1"/>
    </source>
</evidence>
<keyword evidence="3" id="KW-0326">Glycosidase</keyword>
<accession>A0ABN1RLD3</accession>
<dbReference type="RefSeq" id="WP_344243305.1">
    <property type="nucleotide sequence ID" value="NZ_BAAAHH010000022.1"/>
</dbReference>
<protein>
    <recommendedName>
        <fullName evidence="5">DUF11 domain-containing protein</fullName>
    </recommendedName>
</protein>
<evidence type="ECO:0000256" key="4">
    <source>
        <dbReference type="SAM" id="SignalP"/>
    </source>
</evidence>
<dbReference type="Pfam" id="PF01345">
    <property type="entry name" value="DUF11"/>
    <property type="match status" value="1"/>
</dbReference>
<dbReference type="Gene3D" id="3.20.20.80">
    <property type="entry name" value="Glycosidases"/>
    <property type="match status" value="1"/>
</dbReference>
<evidence type="ECO:0000256" key="3">
    <source>
        <dbReference type="ARBA" id="ARBA00023295"/>
    </source>
</evidence>